<sequence length="997" mass="111769">TAETNTYSGGGGALSMARAQETHHHSSEKPLIQCYKCGEPCKGEVLRVQNKHFHLKCFTCKVCGCDLAQGGFFMKNGDYLCTLDYQRMHGTRCNGCGDFVEGEVVTALGKTYHPACFVCTICKRPFPAGDRVTFNGKDCLCQYCVEPMSPGPKDILGSSNCAGCGRDIKNGQALLALDKQWHLGCFKCKACNKVLTGEYISKDGAPYCEKDYQIHFGVQCEACHQFITGKVLEAGDKHYHPSCARCSRCNQMFTEGEEMYLQGSTVWHPGCKNTTRTEERHRERLLPPSLLFLQKTERQPTRSSSESICSRPGSSIPGSPGHTIYAKVDNEILDYRDLAAIPKLCPSQLHTARRERSPLPDDKSSRNMSPTPSGEHFHRPEALTGMQKLCSSLCSNSVGSRNSDSRPTSPFRHHFLPHSQGTDPPSGRSSPLPLRPDSRPVTPPLSLTPKHFHLPDQGSNIYRKPPIYKQHDKDAIARQSKSADEIIRSATFPAAHAPSPDDSSRSEGDRWRCSLAVLGSEGGRRSREEEEEDTLKKKQIHEEHLSKIQSGLGKLILKEEMEKDQIRERHTRSLSAQRYDPKQTDCDAEPTSPTQTNSLPGYRRNGLHRPQSTDFTQYNSYSDICGGGREFQETLEKHQECLKRQRDAVKYRLKKLAARQSEITKKSSVIREKIIRKYREIQAALDEDLRITLSHLEMEERAAVSALDGLMERNCSLIQEIEQDLARLTVAIMAQSDTEHDTMSFFSFPEQQDTETVDRVMDLLNRTDPSSVSLDEVKADQILSLTHNMLLFISSQTPLIRKLTHSYFSQVYLDPETSHPKLIISPRGDSATYTDTWQQLPDLPGRFDTTLNVISVQGFSCGRHYWEIDVSEKTYWELGVTYPSIPRKGNTEDCWLGRGVESWCVEFFDGEYTAWHGGLPHQLPFTKRFSRIGVLCSFPAGLVTFLEAENMTPLFSFCAGTFSDSLHLAVCPGHDHKGANTNPIVICNASSPTSDQG</sequence>
<proteinExistence type="predicted"/>
<gene>
    <name evidence="1" type="ORF">KUCAC02_024475</name>
</gene>
<accession>A0ACB9WI05</accession>
<dbReference type="EMBL" id="CM043806">
    <property type="protein sequence ID" value="KAI4813127.1"/>
    <property type="molecule type" value="Genomic_DNA"/>
</dbReference>
<comment type="caution">
    <text evidence="1">The sequence shown here is derived from an EMBL/GenBank/DDBJ whole genome shotgun (WGS) entry which is preliminary data.</text>
</comment>
<keyword evidence="2" id="KW-1185">Reference proteome</keyword>
<name>A0ACB9WI05_CHAAC</name>
<dbReference type="Proteomes" id="UP001057452">
    <property type="component" value="Chromosome 22"/>
</dbReference>
<reference evidence="1" key="1">
    <citation type="submission" date="2022-05" db="EMBL/GenBank/DDBJ databases">
        <title>Chromosome-level genome of Chaenocephalus aceratus.</title>
        <authorList>
            <person name="Park H."/>
        </authorList>
    </citation>
    <scope>NUCLEOTIDE SEQUENCE</scope>
    <source>
        <strain evidence="1">KU_202001</strain>
    </source>
</reference>
<evidence type="ECO:0000313" key="1">
    <source>
        <dbReference type="EMBL" id="KAI4813127.1"/>
    </source>
</evidence>
<evidence type="ECO:0000313" key="2">
    <source>
        <dbReference type="Proteomes" id="UP001057452"/>
    </source>
</evidence>
<protein>
    <submittedName>
        <fullName evidence="1">Uncharacterized protein</fullName>
    </submittedName>
</protein>
<feature type="non-terminal residue" evidence="1">
    <location>
        <position position="1"/>
    </location>
</feature>
<organism evidence="1 2">
    <name type="scientific">Chaenocephalus aceratus</name>
    <name type="common">Blackfin icefish</name>
    <name type="synonym">Chaenichthys aceratus</name>
    <dbReference type="NCBI Taxonomy" id="36190"/>
    <lineage>
        <taxon>Eukaryota</taxon>
        <taxon>Metazoa</taxon>
        <taxon>Chordata</taxon>
        <taxon>Craniata</taxon>
        <taxon>Vertebrata</taxon>
        <taxon>Euteleostomi</taxon>
        <taxon>Actinopterygii</taxon>
        <taxon>Neopterygii</taxon>
        <taxon>Teleostei</taxon>
        <taxon>Neoteleostei</taxon>
        <taxon>Acanthomorphata</taxon>
        <taxon>Eupercaria</taxon>
        <taxon>Perciformes</taxon>
        <taxon>Notothenioidei</taxon>
        <taxon>Channichthyidae</taxon>
        <taxon>Chaenocephalus</taxon>
    </lineage>
</organism>